<organism evidence="3 4">
    <name type="scientific">Actinomadura physcomitrii</name>
    <dbReference type="NCBI Taxonomy" id="2650748"/>
    <lineage>
        <taxon>Bacteria</taxon>
        <taxon>Bacillati</taxon>
        <taxon>Actinomycetota</taxon>
        <taxon>Actinomycetes</taxon>
        <taxon>Streptosporangiales</taxon>
        <taxon>Thermomonosporaceae</taxon>
        <taxon>Actinomadura</taxon>
    </lineage>
</organism>
<dbReference type="Proteomes" id="UP000462055">
    <property type="component" value="Unassembled WGS sequence"/>
</dbReference>
<evidence type="ECO:0000313" key="4">
    <source>
        <dbReference type="Proteomes" id="UP000462055"/>
    </source>
</evidence>
<evidence type="ECO:0000256" key="1">
    <source>
        <dbReference type="SAM" id="MobiDB-lite"/>
    </source>
</evidence>
<dbReference type="SUPFAM" id="SSF56112">
    <property type="entry name" value="Protein kinase-like (PK-like)"/>
    <property type="match status" value="1"/>
</dbReference>
<sequence>MREVLGRPSYGCGRCTTSLRPSTPRTAGCSSRPPARPRRTPTARKSGRWEAAINPHVTEYAPRLHWTVEAGGWLVLAFEHVQARHADCTPGSRDLDVLAKIIDSLQTHPLPDVLERKRVERRWESICYMSPLAGDTLLHADLNPANVLLRDDNTAHVVDWTFTGRGAAFLEMALLIPWLLKAGHTPAEAEHWTSRFAAWTTTARPPSTCSLAFSPANGEPTSPPTTRLGRLNTRVQHRNGPRIGIPNNLFKLRKIRSMAAIRSI</sequence>
<accession>A0A6I4MFU8</accession>
<feature type="compositionally biased region" description="Polar residues" evidence="1">
    <location>
        <begin position="16"/>
        <end position="29"/>
    </location>
</feature>
<evidence type="ECO:0000313" key="3">
    <source>
        <dbReference type="EMBL" id="MWA03760.1"/>
    </source>
</evidence>
<feature type="domain" description="Aminoglycoside phosphotransferase" evidence="2">
    <location>
        <begin position="88"/>
        <end position="184"/>
    </location>
</feature>
<reference evidence="3" key="1">
    <citation type="submission" date="2019-12" db="EMBL/GenBank/DDBJ databases">
        <title>Actinomadura physcomitrii sp. nov., a novel actinomycete isolated from moss [Physcomitrium sphaericum (Ludw) Fuernr].</title>
        <authorList>
            <person name="Zhuang X."/>
        </authorList>
    </citation>
    <scope>NUCLEOTIDE SEQUENCE [LARGE SCALE GENOMIC DNA]</scope>
    <source>
        <strain evidence="3">LD22</strain>
    </source>
</reference>
<keyword evidence="4" id="KW-1185">Reference proteome</keyword>
<feature type="compositionally biased region" description="Basic residues" evidence="1">
    <location>
        <begin position="35"/>
        <end position="46"/>
    </location>
</feature>
<dbReference type="Gene3D" id="3.90.1200.10">
    <property type="match status" value="1"/>
</dbReference>
<dbReference type="EMBL" id="WBMS02000022">
    <property type="protein sequence ID" value="MWA03760.1"/>
    <property type="molecule type" value="Genomic_DNA"/>
</dbReference>
<dbReference type="Pfam" id="PF01636">
    <property type="entry name" value="APH"/>
    <property type="match status" value="1"/>
</dbReference>
<feature type="region of interest" description="Disordered" evidence="1">
    <location>
        <begin position="16"/>
        <end position="46"/>
    </location>
</feature>
<dbReference type="InterPro" id="IPR011009">
    <property type="entry name" value="Kinase-like_dom_sf"/>
</dbReference>
<protein>
    <submittedName>
        <fullName evidence="3">Phosphotransferase</fullName>
    </submittedName>
</protein>
<name>A0A6I4MFU8_9ACTN</name>
<gene>
    <name evidence="3" type="ORF">F8568_025915</name>
</gene>
<proteinExistence type="predicted"/>
<dbReference type="AlphaFoldDB" id="A0A6I4MFU8"/>
<evidence type="ECO:0000259" key="2">
    <source>
        <dbReference type="Pfam" id="PF01636"/>
    </source>
</evidence>
<dbReference type="GO" id="GO:0016740">
    <property type="term" value="F:transferase activity"/>
    <property type="evidence" value="ECO:0007669"/>
    <property type="project" value="UniProtKB-KW"/>
</dbReference>
<comment type="caution">
    <text evidence="3">The sequence shown here is derived from an EMBL/GenBank/DDBJ whole genome shotgun (WGS) entry which is preliminary data.</text>
</comment>
<dbReference type="InterPro" id="IPR002575">
    <property type="entry name" value="Aminoglycoside_PTrfase"/>
</dbReference>